<evidence type="ECO:0000313" key="8">
    <source>
        <dbReference type="Proteomes" id="UP000204221"/>
    </source>
</evidence>
<keyword evidence="2 6" id="KW-0812">Transmembrane</keyword>
<dbReference type="OrthoDB" id="9806785at2"/>
<keyword evidence="8" id="KW-1185">Reference proteome</keyword>
<dbReference type="Gene3D" id="1.20.1530.20">
    <property type="match status" value="1"/>
</dbReference>
<evidence type="ECO:0000256" key="4">
    <source>
        <dbReference type="ARBA" id="ARBA00023136"/>
    </source>
</evidence>
<protein>
    <submittedName>
        <fullName evidence="7">Sodium Bile acid symporter family protein</fullName>
    </submittedName>
</protein>
<dbReference type="Proteomes" id="UP000204221">
    <property type="component" value="Chromosome"/>
</dbReference>
<keyword evidence="3 6" id="KW-1133">Transmembrane helix</keyword>
<feature type="transmembrane region" description="Helical" evidence="6">
    <location>
        <begin position="71"/>
        <end position="96"/>
    </location>
</feature>
<feature type="transmembrane region" description="Helical" evidence="6">
    <location>
        <begin position="227"/>
        <end position="248"/>
    </location>
</feature>
<comment type="subcellular location">
    <subcellularLocation>
        <location evidence="1">Membrane</location>
        <topology evidence="1">Multi-pass membrane protein</topology>
    </subcellularLocation>
</comment>
<feature type="transmembrane region" description="Helical" evidence="6">
    <location>
        <begin position="12"/>
        <end position="34"/>
    </location>
</feature>
<dbReference type="PANTHER" id="PTHR10361:SF28">
    <property type="entry name" value="P3 PROTEIN-RELATED"/>
    <property type="match status" value="1"/>
</dbReference>
<evidence type="ECO:0000256" key="1">
    <source>
        <dbReference type="ARBA" id="ARBA00004141"/>
    </source>
</evidence>
<feature type="transmembrane region" description="Helical" evidence="6">
    <location>
        <begin position="165"/>
        <end position="184"/>
    </location>
</feature>
<accession>A0A221W2W4</accession>
<dbReference type="PANTHER" id="PTHR10361">
    <property type="entry name" value="SODIUM-BILE ACID COTRANSPORTER"/>
    <property type="match status" value="1"/>
</dbReference>
<feature type="region of interest" description="Disordered" evidence="5">
    <location>
        <begin position="314"/>
        <end position="350"/>
    </location>
</feature>
<feature type="transmembrane region" description="Helical" evidence="6">
    <location>
        <begin position="40"/>
        <end position="59"/>
    </location>
</feature>
<dbReference type="GO" id="GO:0016020">
    <property type="term" value="C:membrane"/>
    <property type="evidence" value="ECO:0007669"/>
    <property type="project" value="UniProtKB-SubCell"/>
</dbReference>
<proteinExistence type="predicted"/>
<dbReference type="AlphaFoldDB" id="A0A221W2W4"/>
<dbReference type="InterPro" id="IPR038770">
    <property type="entry name" value="Na+/solute_symporter_sf"/>
</dbReference>
<gene>
    <name evidence="7" type="ORF">AHOG_12475</name>
</gene>
<name>A0A221W2W4_9PSEU</name>
<dbReference type="Pfam" id="PF01758">
    <property type="entry name" value="SBF"/>
    <property type="match status" value="1"/>
</dbReference>
<evidence type="ECO:0000256" key="5">
    <source>
        <dbReference type="SAM" id="MobiDB-lite"/>
    </source>
</evidence>
<sequence>MTDGASPLIRLATAVGRWFALLVLLGAIVGLLIPGPAATLAPWVPLLLGVIMFGMGLTLRGRDFALILKRPYAVIVGLIAQFVIMPLTAWVIGTLLGLAPELMVGMVLVGAAPGGTASNVIVYLAKGDVALSVTMTSVSTLLSPLFTPLLVLWLAGSALPVDAGGLLLSIVQVVLVPVVAGLLLRTFAGRVVERVLPFLPLVSVTGIVLVVAAVVGANAAAVLSSGLLLVLAVVLHNSAGLALGWFAARFAGFDESARRAVSVEVGMQNSGLAASLATVHFTPLAALPAALFSVWHNISGAVIATYWARRGTPRGPVDTPAAGQDGALDPAPDADVDTPGDGDGGAAEQR</sequence>
<dbReference type="EMBL" id="CP022521">
    <property type="protein sequence ID" value="ASO20138.1"/>
    <property type="molecule type" value="Genomic_DNA"/>
</dbReference>
<feature type="transmembrane region" description="Helical" evidence="6">
    <location>
        <begin position="137"/>
        <end position="159"/>
    </location>
</feature>
<feature type="transmembrane region" description="Helical" evidence="6">
    <location>
        <begin position="102"/>
        <end position="125"/>
    </location>
</feature>
<evidence type="ECO:0000313" key="7">
    <source>
        <dbReference type="EMBL" id="ASO20138.1"/>
    </source>
</evidence>
<evidence type="ECO:0000256" key="2">
    <source>
        <dbReference type="ARBA" id="ARBA00022692"/>
    </source>
</evidence>
<dbReference type="InterPro" id="IPR002657">
    <property type="entry name" value="BilAc:Na_symport/Acr3"/>
</dbReference>
<evidence type="ECO:0000256" key="3">
    <source>
        <dbReference type="ARBA" id="ARBA00022989"/>
    </source>
</evidence>
<dbReference type="InterPro" id="IPR004710">
    <property type="entry name" value="Bilac:Na_transpt"/>
</dbReference>
<organism evidence="7 8">
    <name type="scientific">Actinoalloteichus hoggarensis</name>
    <dbReference type="NCBI Taxonomy" id="1470176"/>
    <lineage>
        <taxon>Bacteria</taxon>
        <taxon>Bacillati</taxon>
        <taxon>Actinomycetota</taxon>
        <taxon>Actinomycetes</taxon>
        <taxon>Pseudonocardiales</taxon>
        <taxon>Pseudonocardiaceae</taxon>
        <taxon>Actinoalloteichus</taxon>
    </lineage>
</organism>
<reference evidence="7 8" key="1">
    <citation type="submission" date="2017-07" db="EMBL/GenBank/DDBJ databases">
        <title>Complete genome sequence of Actinoalloteichus hoggarensis DSM 45943, type strain of Actinoalloteichus hoggarensis.</title>
        <authorList>
            <person name="Ruckert C."/>
            <person name="Nouioui I."/>
            <person name="Willmese J."/>
            <person name="van Wezel G."/>
            <person name="Klenk H.-P."/>
            <person name="Kalinowski J."/>
            <person name="Zotchev S.B."/>
        </authorList>
    </citation>
    <scope>NUCLEOTIDE SEQUENCE [LARGE SCALE GENOMIC DNA]</scope>
    <source>
        <strain evidence="7 8">DSM 45943</strain>
    </source>
</reference>
<keyword evidence="4 6" id="KW-0472">Membrane</keyword>
<dbReference type="RefSeq" id="WP_093941520.1">
    <property type="nucleotide sequence ID" value="NZ_CP022521.1"/>
</dbReference>
<feature type="compositionally biased region" description="Gly residues" evidence="5">
    <location>
        <begin position="341"/>
        <end position="350"/>
    </location>
</feature>
<evidence type="ECO:0000256" key="6">
    <source>
        <dbReference type="SAM" id="Phobius"/>
    </source>
</evidence>
<feature type="transmembrane region" description="Helical" evidence="6">
    <location>
        <begin position="196"/>
        <end position="221"/>
    </location>
</feature>
<dbReference type="KEGG" id="ahg:AHOG_12475"/>